<dbReference type="Proteomes" id="UP000247498">
    <property type="component" value="Unassembled WGS sequence"/>
</dbReference>
<dbReference type="InParanoid" id="A0A2V0NVX6"/>
<sequence length="339" mass="34308">MAGDSETELEARVAEARAAEARDDALLAGALCDLANLKLGRGDAEEAEALLAEAYTLRKEQIEAGPDGGAAGGASGSDGGAEASGGAEWDASDEWEPDLSSLKTAAEFAAASSSGKGGGGGGKGGGGGSRDGPDGPGGWRSGGGAGAAAAGWAVVGAADGARVRGRGAQRAGADDTADWNAAKASAPRARDLPHVVELFGLTRTVTTSALEDYLLDFHWGGLGPTIVWLDDAHALAVFPCADAAAALLAAPRPAFAVRPYSQASAMAHEREAEELLPPRAARPKTTTAVARRLIGQALGNSAALRDPKAEAELAALRKEKREARRARQQEQAAIWADDG</sequence>
<dbReference type="OrthoDB" id="5418203at2759"/>
<evidence type="ECO:0000313" key="4">
    <source>
        <dbReference type="Proteomes" id="UP000247498"/>
    </source>
</evidence>
<evidence type="ECO:0000313" key="3">
    <source>
        <dbReference type="EMBL" id="GBF89097.1"/>
    </source>
</evidence>
<dbReference type="EMBL" id="BDRX01000008">
    <property type="protein sequence ID" value="GBF89097.1"/>
    <property type="molecule type" value="Genomic_DNA"/>
</dbReference>
<dbReference type="PANTHER" id="PTHR21678:SF0">
    <property type="entry name" value="C3H1-TYPE DOMAIN-CONTAINING PROTEIN"/>
    <property type="match status" value="1"/>
</dbReference>
<dbReference type="FunCoup" id="A0A2V0NVX6">
    <property type="interactions" value="283"/>
</dbReference>
<proteinExistence type="predicted"/>
<organism evidence="3 4">
    <name type="scientific">Raphidocelis subcapitata</name>
    <dbReference type="NCBI Taxonomy" id="307507"/>
    <lineage>
        <taxon>Eukaryota</taxon>
        <taxon>Viridiplantae</taxon>
        <taxon>Chlorophyta</taxon>
        <taxon>core chlorophytes</taxon>
        <taxon>Chlorophyceae</taxon>
        <taxon>CS clade</taxon>
        <taxon>Sphaeropleales</taxon>
        <taxon>Selenastraceae</taxon>
        <taxon>Raphidocelis</taxon>
    </lineage>
</organism>
<evidence type="ECO:0000256" key="1">
    <source>
        <dbReference type="SAM" id="Coils"/>
    </source>
</evidence>
<dbReference type="PANTHER" id="PTHR21678">
    <property type="entry name" value="GROWTH INHIBITION AND DIFFERENTIATION RELATED PROTEIN 88"/>
    <property type="match status" value="1"/>
</dbReference>
<feature type="compositionally biased region" description="Gly residues" evidence="2">
    <location>
        <begin position="115"/>
        <end position="144"/>
    </location>
</feature>
<evidence type="ECO:0000256" key="2">
    <source>
        <dbReference type="SAM" id="MobiDB-lite"/>
    </source>
</evidence>
<comment type="caution">
    <text evidence="3">The sequence shown here is derived from an EMBL/GenBank/DDBJ whole genome shotgun (WGS) entry which is preliminary data.</text>
</comment>
<gene>
    <name evidence="3" type="ORF">Rsub_01814</name>
</gene>
<keyword evidence="4" id="KW-1185">Reference proteome</keyword>
<protein>
    <submittedName>
        <fullName evidence="3">Uncharacterized protein</fullName>
    </submittedName>
</protein>
<dbReference type="AlphaFoldDB" id="A0A2V0NVX6"/>
<feature type="coiled-coil region" evidence="1">
    <location>
        <begin position="306"/>
        <end position="333"/>
    </location>
</feature>
<keyword evidence="1" id="KW-0175">Coiled coil</keyword>
<accession>A0A2V0NVX6</accession>
<name>A0A2V0NVX6_9CHLO</name>
<feature type="compositionally biased region" description="Gly residues" evidence="2">
    <location>
        <begin position="66"/>
        <end position="83"/>
    </location>
</feature>
<dbReference type="InterPro" id="IPR039884">
    <property type="entry name" value="R3HC1/R3HCL"/>
</dbReference>
<feature type="region of interest" description="Disordered" evidence="2">
    <location>
        <begin position="107"/>
        <end position="144"/>
    </location>
</feature>
<feature type="region of interest" description="Disordered" evidence="2">
    <location>
        <begin position="62"/>
        <end position="94"/>
    </location>
</feature>
<reference evidence="3 4" key="1">
    <citation type="journal article" date="2018" name="Sci. Rep.">
        <title>Raphidocelis subcapitata (=Pseudokirchneriella subcapitata) provides an insight into genome evolution and environmental adaptations in the Sphaeropleales.</title>
        <authorList>
            <person name="Suzuki S."/>
            <person name="Yamaguchi H."/>
            <person name="Nakajima N."/>
            <person name="Kawachi M."/>
        </authorList>
    </citation>
    <scope>NUCLEOTIDE SEQUENCE [LARGE SCALE GENOMIC DNA]</scope>
    <source>
        <strain evidence="3 4">NIES-35</strain>
    </source>
</reference>